<feature type="domain" description="AP2/ERF" evidence="6">
    <location>
        <begin position="71"/>
        <end position="131"/>
    </location>
</feature>
<dbReference type="GO" id="GO:0005634">
    <property type="term" value="C:nucleus"/>
    <property type="evidence" value="ECO:0007669"/>
    <property type="project" value="UniProtKB-SubCell"/>
</dbReference>
<accession>A0AAN9FTH6</accession>
<protein>
    <recommendedName>
        <fullName evidence="6">AP2/ERF domain-containing protein</fullName>
    </recommendedName>
</protein>
<dbReference type="PROSITE" id="PS51032">
    <property type="entry name" value="AP2_ERF"/>
    <property type="match status" value="1"/>
</dbReference>
<dbReference type="GO" id="GO:0003677">
    <property type="term" value="F:DNA binding"/>
    <property type="evidence" value="ECO:0007669"/>
    <property type="project" value="UniProtKB-KW"/>
</dbReference>
<dbReference type="PANTHER" id="PTHR32467">
    <property type="entry name" value="AP2-LIKE ETHYLENE-RESPONSIVE TRANSCRIPTION FACTOR"/>
    <property type="match status" value="1"/>
</dbReference>
<evidence type="ECO:0000256" key="1">
    <source>
        <dbReference type="ARBA" id="ARBA00004123"/>
    </source>
</evidence>
<evidence type="ECO:0000256" key="2">
    <source>
        <dbReference type="ARBA" id="ARBA00023015"/>
    </source>
</evidence>
<gene>
    <name evidence="7" type="ORF">RJT34_23902</name>
</gene>
<evidence type="ECO:0000256" key="5">
    <source>
        <dbReference type="ARBA" id="ARBA00023242"/>
    </source>
</evidence>
<dbReference type="InterPro" id="IPR036955">
    <property type="entry name" value="AP2/ERF_dom_sf"/>
</dbReference>
<dbReference type="Proteomes" id="UP001359559">
    <property type="component" value="Unassembled WGS sequence"/>
</dbReference>
<keyword evidence="4" id="KW-0804">Transcription</keyword>
<dbReference type="GO" id="GO:0003700">
    <property type="term" value="F:DNA-binding transcription factor activity"/>
    <property type="evidence" value="ECO:0007669"/>
    <property type="project" value="InterPro"/>
</dbReference>
<proteinExistence type="predicted"/>
<dbReference type="InterPro" id="IPR016177">
    <property type="entry name" value="DNA-bd_dom_sf"/>
</dbReference>
<evidence type="ECO:0000256" key="4">
    <source>
        <dbReference type="ARBA" id="ARBA00023163"/>
    </source>
</evidence>
<reference evidence="7 8" key="1">
    <citation type="submission" date="2024-01" db="EMBL/GenBank/DDBJ databases">
        <title>The genomes of 5 underutilized Papilionoideae crops provide insights into root nodulation and disease resistance.</title>
        <authorList>
            <person name="Yuan L."/>
        </authorList>
    </citation>
    <scope>NUCLEOTIDE SEQUENCE [LARGE SCALE GENOMIC DNA]</scope>
    <source>
        <strain evidence="7">LY-2023</strain>
        <tissue evidence="7">Leaf</tissue>
    </source>
</reference>
<dbReference type="InterPro" id="IPR001471">
    <property type="entry name" value="AP2/ERF_dom"/>
</dbReference>
<evidence type="ECO:0000313" key="8">
    <source>
        <dbReference type="Proteomes" id="UP001359559"/>
    </source>
</evidence>
<keyword evidence="2" id="KW-0805">Transcription regulation</keyword>
<keyword evidence="3" id="KW-0238">DNA-binding</keyword>
<dbReference type="AlphaFoldDB" id="A0AAN9FTH6"/>
<evidence type="ECO:0000313" key="7">
    <source>
        <dbReference type="EMBL" id="KAK7278863.1"/>
    </source>
</evidence>
<sequence length="448" mass="50615">MEPFKLMTPPPQYVNAHAGDHLLLPVPHTLGLPNSSTQLIASRNQYGKEELPAARPKKYRSLSQDKDKTSVYRGVSKYKNRRFECFVWDNSLRRASGKGKTGRFDTAIEAARAHDLVSIKIWGKSAHTNFPVSSYQKEISKMQCMTIKQYIIAVRRNEDNVSSSLKKRTTNDPYGELPKYHHPLDQAMEQHVITPFSDYQNHIPAGEFSGAAIQMEKQDVTGATFQGSTIEQPVMLQGIYDKVPQLAPQVLQNIQQASVHDAVSPFDNQQFLYDQYQGTTGTPFQNHQSFIPYSSFEFGSTSDTVKDNMQTLGNTMMWSDNNPVGVENDVFGSFGLDSMGMVPNNQEFEQAPELQAVMPDQGYYEPNLQYNFETNNTGFQYENMVENGNELDGGHCVNNLNNHIEKVDDQEIPKLVDELWAKMEAGMCISSDMFGIEEMLSEEYCGFN</sequence>
<dbReference type="CDD" id="cd00018">
    <property type="entry name" value="AP2"/>
    <property type="match status" value="1"/>
</dbReference>
<dbReference type="SMART" id="SM00380">
    <property type="entry name" value="AP2"/>
    <property type="match status" value="1"/>
</dbReference>
<evidence type="ECO:0000256" key="3">
    <source>
        <dbReference type="ARBA" id="ARBA00023125"/>
    </source>
</evidence>
<dbReference type="EMBL" id="JAYKXN010000006">
    <property type="protein sequence ID" value="KAK7278863.1"/>
    <property type="molecule type" value="Genomic_DNA"/>
</dbReference>
<keyword evidence="8" id="KW-1185">Reference proteome</keyword>
<evidence type="ECO:0000259" key="6">
    <source>
        <dbReference type="PROSITE" id="PS51032"/>
    </source>
</evidence>
<comment type="caution">
    <text evidence="7">The sequence shown here is derived from an EMBL/GenBank/DDBJ whole genome shotgun (WGS) entry which is preliminary data.</text>
</comment>
<dbReference type="PANTHER" id="PTHR32467:SF97">
    <property type="entry name" value="ETHYLENE-RESPONSIVE TRANSCRIPTION FACTOR WRI1"/>
    <property type="match status" value="1"/>
</dbReference>
<name>A0AAN9FTH6_CLITE</name>
<dbReference type="SUPFAM" id="SSF54171">
    <property type="entry name" value="DNA-binding domain"/>
    <property type="match status" value="1"/>
</dbReference>
<dbReference type="Gene3D" id="3.30.730.10">
    <property type="entry name" value="AP2/ERF domain"/>
    <property type="match status" value="1"/>
</dbReference>
<comment type="subcellular location">
    <subcellularLocation>
        <location evidence="1">Nucleus</location>
    </subcellularLocation>
</comment>
<keyword evidence="5" id="KW-0539">Nucleus</keyword>
<organism evidence="7 8">
    <name type="scientific">Clitoria ternatea</name>
    <name type="common">Butterfly pea</name>
    <dbReference type="NCBI Taxonomy" id="43366"/>
    <lineage>
        <taxon>Eukaryota</taxon>
        <taxon>Viridiplantae</taxon>
        <taxon>Streptophyta</taxon>
        <taxon>Embryophyta</taxon>
        <taxon>Tracheophyta</taxon>
        <taxon>Spermatophyta</taxon>
        <taxon>Magnoliopsida</taxon>
        <taxon>eudicotyledons</taxon>
        <taxon>Gunneridae</taxon>
        <taxon>Pentapetalae</taxon>
        <taxon>rosids</taxon>
        <taxon>fabids</taxon>
        <taxon>Fabales</taxon>
        <taxon>Fabaceae</taxon>
        <taxon>Papilionoideae</taxon>
        <taxon>50 kb inversion clade</taxon>
        <taxon>NPAAA clade</taxon>
        <taxon>indigoferoid/millettioid clade</taxon>
        <taxon>Phaseoleae</taxon>
        <taxon>Clitoria</taxon>
    </lineage>
</organism>